<organism evidence="2 3">
    <name type="scientific">Tripterygium wilfordii</name>
    <name type="common">Thunder God vine</name>
    <dbReference type="NCBI Taxonomy" id="458696"/>
    <lineage>
        <taxon>Eukaryota</taxon>
        <taxon>Viridiplantae</taxon>
        <taxon>Streptophyta</taxon>
        <taxon>Embryophyta</taxon>
        <taxon>Tracheophyta</taxon>
        <taxon>Spermatophyta</taxon>
        <taxon>Magnoliopsida</taxon>
        <taxon>eudicotyledons</taxon>
        <taxon>Gunneridae</taxon>
        <taxon>Pentapetalae</taxon>
        <taxon>rosids</taxon>
        <taxon>fabids</taxon>
        <taxon>Celastrales</taxon>
        <taxon>Celastraceae</taxon>
        <taxon>Tripterygium</taxon>
    </lineage>
</organism>
<keyword evidence="3" id="KW-1185">Reference proteome</keyword>
<accession>A0A7J7D7Q4</accession>
<gene>
    <name evidence="2" type="ORF">HS088_TW09G00448</name>
</gene>
<name>A0A7J7D7Q4_TRIWF</name>
<reference evidence="2 3" key="1">
    <citation type="journal article" date="2020" name="Nat. Commun.">
        <title>Genome of Tripterygium wilfordii and identification of cytochrome P450 involved in triptolide biosynthesis.</title>
        <authorList>
            <person name="Tu L."/>
            <person name="Su P."/>
            <person name="Zhang Z."/>
            <person name="Gao L."/>
            <person name="Wang J."/>
            <person name="Hu T."/>
            <person name="Zhou J."/>
            <person name="Zhang Y."/>
            <person name="Zhao Y."/>
            <person name="Liu Y."/>
            <person name="Song Y."/>
            <person name="Tong Y."/>
            <person name="Lu Y."/>
            <person name="Yang J."/>
            <person name="Xu C."/>
            <person name="Jia M."/>
            <person name="Peters R.J."/>
            <person name="Huang L."/>
            <person name="Gao W."/>
        </authorList>
    </citation>
    <scope>NUCLEOTIDE SEQUENCE [LARGE SCALE GENOMIC DNA]</scope>
    <source>
        <strain evidence="3">cv. XIE 37</strain>
        <tissue evidence="2">Leaf</tissue>
    </source>
</reference>
<dbReference type="AlphaFoldDB" id="A0A7J7D7Q4"/>
<protein>
    <submittedName>
        <fullName evidence="2">Uncharacterized protein</fullName>
    </submittedName>
</protein>
<evidence type="ECO:0000313" key="2">
    <source>
        <dbReference type="EMBL" id="KAF5742400.1"/>
    </source>
</evidence>
<dbReference type="EMBL" id="JAAARO010000009">
    <property type="protein sequence ID" value="KAF5742400.1"/>
    <property type="molecule type" value="Genomic_DNA"/>
</dbReference>
<feature type="compositionally biased region" description="Acidic residues" evidence="1">
    <location>
        <begin position="74"/>
        <end position="84"/>
    </location>
</feature>
<dbReference type="Proteomes" id="UP000593562">
    <property type="component" value="Unassembled WGS sequence"/>
</dbReference>
<sequence>MKQSKDPFEAAYEEQEESPPESPIAQEGSEAQTGGVGAAPYGQQDDDTGGARWPNASKSTPMAIASISTKNKEDYDEEEEENMEVELSKFPSSVDPSKMARMQYGKHSFHVFF</sequence>
<dbReference type="InParanoid" id="A0A7J7D7Q4"/>
<comment type="caution">
    <text evidence="2">The sequence shown here is derived from an EMBL/GenBank/DDBJ whole genome shotgun (WGS) entry which is preliminary data.</text>
</comment>
<evidence type="ECO:0000313" key="3">
    <source>
        <dbReference type="Proteomes" id="UP000593562"/>
    </source>
</evidence>
<feature type="region of interest" description="Disordered" evidence="1">
    <location>
        <begin position="1"/>
        <end position="96"/>
    </location>
</feature>
<dbReference type="OrthoDB" id="28335at2759"/>
<evidence type="ECO:0000256" key="1">
    <source>
        <dbReference type="SAM" id="MobiDB-lite"/>
    </source>
</evidence>
<proteinExistence type="predicted"/>